<organism evidence="2">
    <name type="scientific">freshwater metagenome</name>
    <dbReference type="NCBI Taxonomy" id="449393"/>
    <lineage>
        <taxon>unclassified sequences</taxon>
        <taxon>metagenomes</taxon>
        <taxon>ecological metagenomes</taxon>
    </lineage>
</organism>
<dbReference type="PANTHER" id="PTHR23404">
    <property type="entry name" value="MOLYBDOPTERIN SYNTHASE RELATED"/>
    <property type="match status" value="1"/>
</dbReference>
<proteinExistence type="predicted"/>
<protein>
    <submittedName>
        <fullName evidence="2">Unannotated protein</fullName>
    </submittedName>
</protein>
<dbReference type="CDD" id="cd00756">
    <property type="entry name" value="MoaE"/>
    <property type="match status" value="1"/>
</dbReference>
<dbReference type="InterPro" id="IPR003448">
    <property type="entry name" value="Mopterin_biosynth_MoaE"/>
</dbReference>
<dbReference type="Gene3D" id="3.90.1170.40">
    <property type="entry name" value="Molybdopterin biosynthesis MoaE subunit"/>
    <property type="match status" value="1"/>
</dbReference>
<dbReference type="InterPro" id="IPR036563">
    <property type="entry name" value="MoaE_sf"/>
</dbReference>
<name>A0A6J7KHU3_9ZZZZ</name>
<dbReference type="EMBL" id="CAFBMJ010000020">
    <property type="protein sequence ID" value="CAB4896671.1"/>
    <property type="molecule type" value="Genomic_DNA"/>
</dbReference>
<dbReference type="GO" id="GO:0006777">
    <property type="term" value="P:Mo-molybdopterin cofactor biosynthetic process"/>
    <property type="evidence" value="ECO:0007669"/>
    <property type="project" value="InterPro"/>
</dbReference>
<evidence type="ECO:0000313" key="2">
    <source>
        <dbReference type="EMBL" id="CAB4955065.1"/>
    </source>
</evidence>
<reference evidence="2" key="1">
    <citation type="submission" date="2020-05" db="EMBL/GenBank/DDBJ databases">
        <authorList>
            <person name="Chiriac C."/>
            <person name="Salcher M."/>
            <person name="Ghai R."/>
            <person name="Kavagutti S V."/>
        </authorList>
    </citation>
    <scope>NUCLEOTIDE SEQUENCE</scope>
</reference>
<dbReference type="SUPFAM" id="SSF54690">
    <property type="entry name" value="Molybdopterin synthase subunit MoaE"/>
    <property type="match status" value="1"/>
</dbReference>
<dbReference type="EMBL" id="CAFBNR010000006">
    <property type="protein sequence ID" value="CAB4955065.1"/>
    <property type="molecule type" value="Genomic_DNA"/>
</dbReference>
<gene>
    <name evidence="1" type="ORF">UFOPK3573_00425</name>
    <name evidence="2" type="ORF">UFOPK3879_00198</name>
</gene>
<accession>A0A6J7KHU3</accession>
<dbReference type="AlphaFoldDB" id="A0A6J7KHU3"/>
<dbReference type="Pfam" id="PF02391">
    <property type="entry name" value="MoaE"/>
    <property type="match status" value="1"/>
</dbReference>
<sequence length="170" mass="18809">MLHREFSLDSNVWLEITDTTLDVGAVYDWSVTDSCGAVVLFSGTVRDHSEGRTGVHTLSYEAFEEEVIPKCREIVSEMKNQWSDLGRIALIHRVGDLKLGESSVLVVVSAPHRPEAFEAARFGIDALKATVPIWKREAWATGSDWALGAQHVTTVDQVMTTSQPKSSTHQ</sequence>
<evidence type="ECO:0000313" key="1">
    <source>
        <dbReference type="EMBL" id="CAB4896671.1"/>
    </source>
</evidence>